<organism evidence="12 13">
    <name type="scientific">Candidatus Falkowbacteria bacterium HGW-Falkowbacteria-2</name>
    <dbReference type="NCBI Taxonomy" id="2013769"/>
    <lineage>
        <taxon>Bacteria</taxon>
        <taxon>Candidatus Falkowiibacteriota</taxon>
    </lineage>
</organism>
<evidence type="ECO:0000256" key="3">
    <source>
        <dbReference type="ARBA" id="ARBA00022741"/>
    </source>
</evidence>
<dbReference type="GO" id="GO:0004832">
    <property type="term" value="F:valine-tRNA ligase activity"/>
    <property type="evidence" value="ECO:0007669"/>
    <property type="project" value="UniProtKB-EC"/>
</dbReference>
<name>A0A2N2E0Y2_9BACT</name>
<dbReference type="PANTHER" id="PTHR11946:SF93">
    <property type="entry name" value="VALINE--TRNA LIGASE, CHLOROPLASTIC_MITOCHONDRIAL 2"/>
    <property type="match status" value="1"/>
</dbReference>
<dbReference type="GO" id="GO:0006438">
    <property type="term" value="P:valyl-tRNA aminoacylation"/>
    <property type="evidence" value="ECO:0007669"/>
    <property type="project" value="InterPro"/>
</dbReference>
<dbReference type="EC" id="6.1.1.9" evidence="1"/>
<sequence length="252" mass="28206">MADKWILQELAMTRKTVDESIRNFEFAAAADSLHDFTWNKLADWYLEVAKIEKEKSSILIYILKNVLIMWHPFIPYVTETLWESFNDDILMMKQWPAVAEATGGDSFAVIQEAITGIRNARSENKIEPARKVKAVVVGPNADLLVEQAALLCGLRTGVEAVESAQSAPNEAAIRVVLGETEIYLLGAVDPEKEKARLSKEKENLEKLIAGLSIRLENQEFVSRAPAHILKAEQDKLARYQSELANINDALKA</sequence>
<dbReference type="Gene3D" id="1.10.730.10">
    <property type="entry name" value="Isoleucyl-tRNA Synthetase, Domain 1"/>
    <property type="match status" value="1"/>
</dbReference>
<evidence type="ECO:0000256" key="5">
    <source>
        <dbReference type="ARBA" id="ARBA00022917"/>
    </source>
</evidence>
<dbReference type="InterPro" id="IPR002303">
    <property type="entry name" value="Valyl-tRNA_ligase"/>
</dbReference>
<evidence type="ECO:0000256" key="1">
    <source>
        <dbReference type="ARBA" id="ARBA00013169"/>
    </source>
</evidence>
<comment type="catalytic activity">
    <reaction evidence="8">
        <text>tRNA(Val) + L-valine + ATP = L-valyl-tRNA(Val) + AMP + diphosphate</text>
        <dbReference type="Rhea" id="RHEA:10704"/>
        <dbReference type="Rhea" id="RHEA-COMP:9672"/>
        <dbReference type="Rhea" id="RHEA-COMP:9708"/>
        <dbReference type="ChEBI" id="CHEBI:30616"/>
        <dbReference type="ChEBI" id="CHEBI:33019"/>
        <dbReference type="ChEBI" id="CHEBI:57762"/>
        <dbReference type="ChEBI" id="CHEBI:78442"/>
        <dbReference type="ChEBI" id="CHEBI:78537"/>
        <dbReference type="ChEBI" id="CHEBI:456215"/>
        <dbReference type="EC" id="6.1.1.9"/>
    </reaction>
</comment>
<keyword evidence="4" id="KW-0067">ATP-binding</keyword>
<accession>A0A2N2E0Y2</accession>
<keyword evidence="5" id="KW-0648">Protein biosynthesis</keyword>
<dbReference type="GO" id="GO:0005829">
    <property type="term" value="C:cytosol"/>
    <property type="evidence" value="ECO:0007669"/>
    <property type="project" value="TreeGrafter"/>
</dbReference>
<protein>
    <recommendedName>
        <fullName evidence="1">valine--tRNA ligase</fullName>
        <ecNumber evidence="1">6.1.1.9</ecNumber>
    </recommendedName>
    <alternativeName>
        <fullName evidence="7">Valyl-tRNA synthetase</fullName>
    </alternativeName>
</protein>
<dbReference type="CDD" id="cd07962">
    <property type="entry name" value="Anticodon_Ia_Val"/>
    <property type="match status" value="1"/>
</dbReference>
<dbReference type="Pfam" id="PF08264">
    <property type="entry name" value="Anticodon_1"/>
    <property type="match status" value="1"/>
</dbReference>
<evidence type="ECO:0000313" key="13">
    <source>
        <dbReference type="Proteomes" id="UP000233325"/>
    </source>
</evidence>
<evidence type="ECO:0000256" key="7">
    <source>
        <dbReference type="ARBA" id="ARBA00029936"/>
    </source>
</evidence>
<feature type="domain" description="Methionyl/Valyl/Leucyl/Isoleucyl-tRNA synthetase anticodon-binding" evidence="10">
    <location>
        <begin position="3"/>
        <end position="134"/>
    </location>
</feature>
<proteinExistence type="predicted"/>
<keyword evidence="2" id="KW-0436">Ligase</keyword>
<keyword evidence="9" id="KW-0175">Coiled coil</keyword>
<evidence type="ECO:0000259" key="11">
    <source>
        <dbReference type="Pfam" id="PF10458"/>
    </source>
</evidence>
<evidence type="ECO:0000256" key="2">
    <source>
        <dbReference type="ARBA" id="ARBA00022598"/>
    </source>
</evidence>
<dbReference type="Gene3D" id="1.10.287.380">
    <property type="entry name" value="Valyl-tRNA synthetase, C-terminal domain"/>
    <property type="match status" value="1"/>
</dbReference>
<dbReference type="Proteomes" id="UP000233325">
    <property type="component" value="Unassembled WGS sequence"/>
</dbReference>
<dbReference type="InterPro" id="IPR009080">
    <property type="entry name" value="tRNAsynth_Ia_anticodon-bd"/>
</dbReference>
<comment type="caution">
    <text evidence="12">The sequence shown here is derived from an EMBL/GenBank/DDBJ whole genome shotgun (WGS) entry which is preliminary data.</text>
</comment>
<dbReference type="InterPro" id="IPR019499">
    <property type="entry name" value="Val-tRNA_synth_tRNA-bd"/>
</dbReference>
<keyword evidence="3" id="KW-0547">Nucleotide-binding</keyword>
<dbReference type="SUPFAM" id="SSF46589">
    <property type="entry name" value="tRNA-binding arm"/>
    <property type="match status" value="1"/>
</dbReference>
<evidence type="ECO:0000259" key="10">
    <source>
        <dbReference type="Pfam" id="PF08264"/>
    </source>
</evidence>
<evidence type="ECO:0000256" key="4">
    <source>
        <dbReference type="ARBA" id="ARBA00022840"/>
    </source>
</evidence>
<reference evidence="12 13" key="1">
    <citation type="journal article" date="2017" name="ISME J.">
        <title>Potential for microbial H2 and metal transformations associated with novel bacteria and archaea in deep terrestrial subsurface sediments.</title>
        <authorList>
            <person name="Hernsdorf A.W."/>
            <person name="Amano Y."/>
            <person name="Miyakawa K."/>
            <person name="Ise K."/>
            <person name="Suzuki Y."/>
            <person name="Anantharaman K."/>
            <person name="Probst A."/>
            <person name="Burstein D."/>
            <person name="Thomas B.C."/>
            <person name="Banfield J.F."/>
        </authorList>
    </citation>
    <scope>NUCLEOTIDE SEQUENCE [LARGE SCALE GENOMIC DNA]</scope>
    <source>
        <strain evidence="12">HGW-Falkowbacteria-2</strain>
    </source>
</reference>
<feature type="coiled-coil region" evidence="9">
    <location>
        <begin position="194"/>
        <end position="249"/>
    </location>
</feature>
<evidence type="ECO:0000313" key="12">
    <source>
        <dbReference type="EMBL" id="PKM88357.1"/>
    </source>
</evidence>
<dbReference type="InterPro" id="IPR033705">
    <property type="entry name" value="Anticodon_Ia_Val"/>
</dbReference>
<dbReference type="AlphaFoldDB" id="A0A2N2E0Y2"/>
<evidence type="ECO:0000256" key="9">
    <source>
        <dbReference type="SAM" id="Coils"/>
    </source>
</evidence>
<evidence type="ECO:0000256" key="8">
    <source>
        <dbReference type="ARBA" id="ARBA00047552"/>
    </source>
</evidence>
<dbReference type="EMBL" id="PHAH01000019">
    <property type="protein sequence ID" value="PKM88357.1"/>
    <property type="molecule type" value="Genomic_DNA"/>
</dbReference>
<gene>
    <name evidence="12" type="ORF">CVU83_01840</name>
</gene>
<keyword evidence="6" id="KW-0030">Aminoacyl-tRNA synthetase</keyword>
<dbReference type="PANTHER" id="PTHR11946">
    <property type="entry name" value="VALYL-TRNA SYNTHETASES"/>
    <property type="match status" value="1"/>
</dbReference>
<dbReference type="InterPro" id="IPR013155">
    <property type="entry name" value="M/V/L/I-tRNA-synth_anticd-bd"/>
</dbReference>
<evidence type="ECO:0000256" key="6">
    <source>
        <dbReference type="ARBA" id="ARBA00023146"/>
    </source>
</evidence>
<feature type="domain" description="Valyl-tRNA synthetase tRNA-binding arm" evidence="11">
    <location>
        <begin position="191"/>
        <end position="251"/>
    </location>
</feature>
<dbReference type="SUPFAM" id="SSF47323">
    <property type="entry name" value="Anticodon-binding domain of a subclass of class I aminoacyl-tRNA synthetases"/>
    <property type="match status" value="1"/>
</dbReference>
<dbReference type="GO" id="GO:0005524">
    <property type="term" value="F:ATP binding"/>
    <property type="evidence" value="ECO:0007669"/>
    <property type="project" value="UniProtKB-KW"/>
</dbReference>
<dbReference type="InterPro" id="IPR010978">
    <property type="entry name" value="tRNA-bd_arm"/>
</dbReference>
<dbReference type="InterPro" id="IPR037118">
    <property type="entry name" value="Val-tRNA_synth_C_sf"/>
</dbReference>
<dbReference type="Pfam" id="PF10458">
    <property type="entry name" value="Val_tRNA-synt_C"/>
    <property type="match status" value="1"/>
</dbReference>